<dbReference type="EMBL" id="CAJOBC010000942">
    <property type="protein sequence ID" value="CAF3641016.1"/>
    <property type="molecule type" value="Genomic_DNA"/>
</dbReference>
<keyword evidence="2" id="KW-0106">Calcium</keyword>
<evidence type="ECO:0000256" key="2">
    <source>
        <dbReference type="ARBA" id="ARBA00022837"/>
    </source>
</evidence>
<dbReference type="InterPro" id="IPR018247">
    <property type="entry name" value="EF_Hand_1_Ca_BS"/>
</dbReference>
<dbReference type="AlphaFoldDB" id="A0A813W719"/>
<evidence type="ECO:0000313" key="4">
    <source>
        <dbReference type="EMBL" id="CAF0853320.1"/>
    </source>
</evidence>
<feature type="domain" description="EF-hand" evidence="3">
    <location>
        <begin position="259"/>
        <end position="291"/>
    </location>
</feature>
<gene>
    <name evidence="4" type="ORF">GPM918_LOCUS6191</name>
    <name evidence="5" type="ORF">SRO942_LOCUS6191</name>
</gene>
<dbReference type="InterPro" id="IPR011992">
    <property type="entry name" value="EF-hand-dom_pair"/>
</dbReference>
<evidence type="ECO:0000259" key="3">
    <source>
        <dbReference type="PROSITE" id="PS50222"/>
    </source>
</evidence>
<dbReference type="Gene3D" id="1.10.238.10">
    <property type="entry name" value="EF-hand"/>
    <property type="match status" value="2"/>
</dbReference>
<dbReference type="SUPFAM" id="SSF47473">
    <property type="entry name" value="EF-hand"/>
    <property type="match status" value="1"/>
</dbReference>
<sequence length="291" mass="33708">MIDYDQRYLNSKYLQMNLLDSIDNSNIKDNSSNGYYTNSSSLTFSSFDNTPFKLEEEELYQNLEHTTTFTLCSDPDSEPLLSSSSISNILFENENTSKYPLKYSLSFTNNNENKIHENYLYPTRTVDDIMITTTGKSRRELSAVHGFSEEQIAVFEESFSVLDRDRDGHISDYEIRSLMNSLGYSPSEEDIGAVIKKVDLDGNGKVDFEEFLTMMQRRKSTGELDHELKHVFDVFDKNRDGFIDKDELYDMLKRLGENITEEDVVDMIEEADTDEDNKVSYEEFKAILYSK</sequence>
<evidence type="ECO:0000313" key="6">
    <source>
        <dbReference type="Proteomes" id="UP000663829"/>
    </source>
</evidence>
<organism evidence="4 6">
    <name type="scientific">Didymodactylos carnosus</name>
    <dbReference type="NCBI Taxonomy" id="1234261"/>
    <lineage>
        <taxon>Eukaryota</taxon>
        <taxon>Metazoa</taxon>
        <taxon>Spiralia</taxon>
        <taxon>Gnathifera</taxon>
        <taxon>Rotifera</taxon>
        <taxon>Eurotatoria</taxon>
        <taxon>Bdelloidea</taxon>
        <taxon>Philodinida</taxon>
        <taxon>Philodinidae</taxon>
        <taxon>Didymodactylos</taxon>
    </lineage>
</organism>
<dbReference type="Proteomes" id="UP000681722">
    <property type="component" value="Unassembled WGS sequence"/>
</dbReference>
<comment type="caution">
    <text evidence="4">The sequence shown here is derived from an EMBL/GenBank/DDBJ whole genome shotgun (WGS) entry which is preliminary data.</text>
</comment>
<dbReference type="OrthoDB" id="26525at2759"/>
<dbReference type="Proteomes" id="UP000663829">
    <property type="component" value="Unassembled WGS sequence"/>
</dbReference>
<dbReference type="InterPro" id="IPR002048">
    <property type="entry name" value="EF_hand_dom"/>
</dbReference>
<keyword evidence="1" id="KW-0677">Repeat</keyword>
<feature type="domain" description="EF-hand" evidence="3">
    <location>
        <begin position="186"/>
        <end position="221"/>
    </location>
</feature>
<dbReference type="FunFam" id="1.10.238.10:FF:000001">
    <property type="entry name" value="Calmodulin 1"/>
    <property type="match status" value="1"/>
</dbReference>
<feature type="domain" description="EF-hand" evidence="3">
    <location>
        <begin position="223"/>
        <end position="258"/>
    </location>
</feature>
<protein>
    <recommendedName>
        <fullName evidence="3">EF-hand domain-containing protein</fullName>
    </recommendedName>
</protein>
<evidence type="ECO:0000313" key="5">
    <source>
        <dbReference type="EMBL" id="CAF3641016.1"/>
    </source>
</evidence>
<dbReference type="Pfam" id="PF13499">
    <property type="entry name" value="EF-hand_7"/>
    <property type="match status" value="2"/>
</dbReference>
<dbReference type="InterPro" id="IPR050145">
    <property type="entry name" value="Centrin_CML-like"/>
</dbReference>
<dbReference type="CDD" id="cd00051">
    <property type="entry name" value="EFh"/>
    <property type="match status" value="2"/>
</dbReference>
<keyword evidence="6" id="KW-1185">Reference proteome</keyword>
<feature type="domain" description="EF-hand" evidence="3">
    <location>
        <begin position="150"/>
        <end position="185"/>
    </location>
</feature>
<dbReference type="SMART" id="SM00054">
    <property type="entry name" value="EFh"/>
    <property type="match status" value="4"/>
</dbReference>
<dbReference type="EMBL" id="CAJNOQ010000942">
    <property type="protein sequence ID" value="CAF0853320.1"/>
    <property type="molecule type" value="Genomic_DNA"/>
</dbReference>
<reference evidence="4" key="1">
    <citation type="submission" date="2021-02" db="EMBL/GenBank/DDBJ databases">
        <authorList>
            <person name="Nowell W R."/>
        </authorList>
    </citation>
    <scope>NUCLEOTIDE SEQUENCE</scope>
</reference>
<dbReference type="PANTHER" id="PTHR23050">
    <property type="entry name" value="CALCIUM BINDING PROTEIN"/>
    <property type="match status" value="1"/>
</dbReference>
<evidence type="ECO:0000256" key="1">
    <source>
        <dbReference type="ARBA" id="ARBA00022737"/>
    </source>
</evidence>
<dbReference type="PROSITE" id="PS00018">
    <property type="entry name" value="EF_HAND_1"/>
    <property type="match status" value="4"/>
</dbReference>
<dbReference type="GO" id="GO:0005509">
    <property type="term" value="F:calcium ion binding"/>
    <property type="evidence" value="ECO:0007669"/>
    <property type="project" value="InterPro"/>
</dbReference>
<name>A0A813W719_9BILA</name>
<accession>A0A813W719</accession>
<dbReference type="PROSITE" id="PS50222">
    <property type="entry name" value="EF_HAND_2"/>
    <property type="match status" value="4"/>
</dbReference>
<proteinExistence type="predicted"/>